<name>A0ABN9L4Z9_9NEOB</name>
<gene>
    <name evidence="2" type="ORF">RIMI_LOCUS4962211</name>
</gene>
<dbReference type="InterPro" id="IPR001611">
    <property type="entry name" value="Leu-rich_rpt"/>
</dbReference>
<accession>A0ABN9L4Z9</accession>
<dbReference type="EMBL" id="CAUEEQ010008259">
    <property type="protein sequence ID" value="CAJ0932067.1"/>
    <property type="molecule type" value="Genomic_DNA"/>
</dbReference>
<dbReference type="PANTHER" id="PTHR46984:SF1">
    <property type="entry name" value="LEUCINE-RICH REPEAT-CONTAINING PROTEIN 71"/>
    <property type="match status" value="1"/>
</dbReference>
<keyword evidence="3" id="KW-1185">Reference proteome</keyword>
<feature type="region of interest" description="Disordered" evidence="1">
    <location>
        <begin position="243"/>
        <end position="366"/>
    </location>
</feature>
<dbReference type="InterPro" id="IPR053040">
    <property type="entry name" value="LRR-containing_protein_71"/>
</dbReference>
<evidence type="ECO:0000256" key="1">
    <source>
        <dbReference type="SAM" id="MobiDB-lite"/>
    </source>
</evidence>
<feature type="compositionally biased region" description="Basic and acidic residues" evidence="1">
    <location>
        <begin position="243"/>
        <end position="252"/>
    </location>
</feature>
<feature type="compositionally biased region" description="Basic and acidic residues" evidence="1">
    <location>
        <begin position="259"/>
        <end position="269"/>
    </location>
</feature>
<sequence length="475" mass="52240">MFADPVSEGSYILWTIQTAEPPSIRVELEGEDARSVREVSIKGWKIDEKMMGVFAKCLPALTNLQKINLWNVGLTDATFSSLVTMLQSCPGVKVLSLEGNPLPDQSYHRLISDDLGLVQISLRNNQISDVGAQLIGRALQGLKVANKNLAALVLSYNHITDLGAGYIAQVRTDPLLVQGPQGRNRKVMTRNHALLQALRFNRSLLSLNLSSNLIGDQGALALAEVLGRFALTHPEIVERRRLFLEKDAHDQPRSPTTSRHADSKSERPLSHRSGSAVEKAEKSMGQKTKTSVTKKKEKEKDPQKKEEKTNVSQATTGTSAVGTQSGAAKKEDAKAAKKTRRTHEEKAVKSATKRAPLPEHEQTEASDVTLPLLEAAEFRDGNVYVPGNKVLMNLNLSRNRVTEEGLHGFLTVVKAQVQEAKASSSARTHTGLLRLSLGKNRFPAESPTFAQIQEIMFLRDPIHKSSRSSEDEQVM</sequence>
<evidence type="ECO:0000313" key="3">
    <source>
        <dbReference type="Proteomes" id="UP001176940"/>
    </source>
</evidence>
<dbReference type="InterPro" id="IPR032675">
    <property type="entry name" value="LRR_dom_sf"/>
</dbReference>
<dbReference type="Pfam" id="PF13516">
    <property type="entry name" value="LRR_6"/>
    <property type="match status" value="3"/>
</dbReference>
<feature type="compositionally biased region" description="Polar residues" evidence="1">
    <location>
        <begin position="310"/>
        <end position="326"/>
    </location>
</feature>
<dbReference type="SMART" id="SM00368">
    <property type="entry name" value="LRR_RI"/>
    <property type="match status" value="5"/>
</dbReference>
<protein>
    <recommendedName>
        <fullName evidence="4">Leucine rich repeat containing 71</fullName>
    </recommendedName>
</protein>
<organism evidence="2 3">
    <name type="scientific">Ranitomeya imitator</name>
    <name type="common">mimic poison frog</name>
    <dbReference type="NCBI Taxonomy" id="111125"/>
    <lineage>
        <taxon>Eukaryota</taxon>
        <taxon>Metazoa</taxon>
        <taxon>Chordata</taxon>
        <taxon>Craniata</taxon>
        <taxon>Vertebrata</taxon>
        <taxon>Euteleostomi</taxon>
        <taxon>Amphibia</taxon>
        <taxon>Batrachia</taxon>
        <taxon>Anura</taxon>
        <taxon>Neobatrachia</taxon>
        <taxon>Hyloidea</taxon>
        <taxon>Dendrobatidae</taxon>
        <taxon>Dendrobatinae</taxon>
        <taxon>Ranitomeya</taxon>
    </lineage>
</organism>
<comment type="caution">
    <text evidence="2">The sequence shown here is derived from an EMBL/GenBank/DDBJ whole genome shotgun (WGS) entry which is preliminary data.</text>
</comment>
<dbReference type="Proteomes" id="UP001176940">
    <property type="component" value="Unassembled WGS sequence"/>
</dbReference>
<dbReference type="PANTHER" id="PTHR46984">
    <property type="entry name" value="LEUCINE-RICH REPEAT-CONTAINING PROTEIN 71"/>
    <property type="match status" value="1"/>
</dbReference>
<reference evidence="2" key="1">
    <citation type="submission" date="2023-07" db="EMBL/GenBank/DDBJ databases">
        <authorList>
            <person name="Stuckert A."/>
        </authorList>
    </citation>
    <scope>NUCLEOTIDE SEQUENCE</scope>
</reference>
<dbReference type="SUPFAM" id="SSF52047">
    <property type="entry name" value="RNI-like"/>
    <property type="match status" value="1"/>
</dbReference>
<feature type="compositionally biased region" description="Basic and acidic residues" evidence="1">
    <location>
        <begin position="294"/>
        <end position="309"/>
    </location>
</feature>
<evidence type="ECO:0008006" key="4">
    <source>
        <dbReference type="Google" id="ProtNLM"/>
    </source>
</evidence>
<evidence type="ECO:0000313" key="2">
    <source>
        <dbReference type="EMBL" id="CAJ0932067.1"/>
    </source>
</evidence>
<dbReference type="Gene3D" id="3.80.10.10">
    <property type="entry name" value="Ribonuclease Inhibitor"/>
    <property type="match status" value="2"/>
</dbReference>
<proteinExistence type="predicted"/>